<dbReference type="EMBL" id="JBHSKT010000001">
    <property type="protein sequence ID" value="MFC5269298.1"/>
    <property type="molecule type" value="Genomic_DNA"/>
</dbReference>
<protein>
    <recommendedName>
        <fullName evidence="4">Lipocalin-like domain-containing protein</fullName>
    </recommendedName>
</protein>
<proteinExistence type="predicted"/>
<comment type="caution">
    <text evidence="2">The sequence shown here is derived from an EMBL/GenBank/DDBJ whole genome shotgun (WGS) entry which is preliminary data.</text>
</comment>
<accession>A0ABW0E841</accession>
<organism evidence="2 3">
    <name type="scientific">Adhaeribacter terreus</name>
    <dbReference type="NCBI Taxonomy" id="529703"/>
    <lineage>
        <taxon>Bacteria</taxon>
        <taxon>Pseudomonadati</taxon>
        <taxon>Bacteroidota</taxon>
        <taxon>Cytophagia</taxon>
        <taxon>Cytophagales</taxon>
        <taxon>Hymenobacteraceae</taxon>
        <taxon>Adhaeribacter</taxon>
    </lineage>
</organism>
<dbReference type="Proteomes" id="UP001596161">
    <property type="component" value="Unassembled WGS sequence"/>
</dbReference>
<keyword evidence="3" id="KW-1185">Reference proteome</keyword>
<evidence type="ECO:0000313" key="2">
    <source>
        <dbReference type="EMBL" id="MFC5269298.1"/>
    </source>
</evidence>
<evidence type="ECO:0000313" key="3">
    <source>
        <dbReference type="Proteomes" id="UP001596161"/>
    </source>
</evidence>
<dbReference type="PROSITE" id="PS51257">
    <property type="entry name" value="PROKAR_LIPOPROTEIN"/>
    <property type="match status" value="1"/>
</dbReference>
<sequence>MKKTYLFSVLLMLFSLTSCWDNEYQEDFEAIKAKATGVDGESGACPVGKWSMPTCNGAPGKNLIYYFGSDGTGYSENPDCNEICTPMRFNFRYTVSGDKISYTFTSTEDVICSGVNQGRPNTPSGSHTLTYSCLNGGSEMQAEYVNIQTGAKSVYNFKRM</sequence>
<evidence type="ECO:0008006" key="4">
    <source>
        <dbReference type="Google" id="ProtNLM"/>
    </source>
</evidence>
<feature type="signal peptide" evidence="1">
    <location>
        <begin position="1"/>
        <end position="20"/>
    </location>
</feature>
<feature type="chain" id="PRO_5045849751" description="Lipocalin-like domain-containing protein" evidence="1">
    <location>
        <begin position="21"/>
        <end position="160"/>
    </location>
</feature>
<evidence type="ECO:0000256" key="1">
    <source>
        <dbReference type="SAM" id="SignalP"/>
    </source>
</evidence>
<keyword evidence="1" id="KW-0732">Signal</keyword>
<dbReference type="RefSeq" id="WP_378015677.1">
    <property type="nucleotide sequence ID" value="NZ_JBHSKT010000001.1"/>
</dbReference>
<name>A0ABW0E841_9BACT</name>
<reference evidence="3" key="1">
    <citation type="journal article" date="2019" name="Int. J. Syst. Evol. Microbiol.">
        <title>The Global Catalogue of Microorganisms (GCM) 10K type strain sequencing project: providing services to taxonomists for standard genome sequencing and annotation.</title>
        <authorList>
            <consortium name="The Broad Institute Genomics Platform"/>
            <consortium name="The Broad Institute Genome Sequencing Center for Infectious Disease"/>
            <person name="Wu L."/>
            <person name="Ma J."/>
        </authorList>
    </citation>
    <scope>NUCLEOTIDE SEQUENCE [LARGE SCALE GENOMIC DNA]</scope>
    <source>
        <strain evidence="3">KACC 12602</strain>
    </source>
</reference>
<gene>
    <name evidence="2" type="ORF">ACFPIB_01665</name>
</gene>